<dbReference type="InterPro" id="IPR011105">
    <property type="entry name" value="Cell_wall_hydrolase_SleB"/>
</dbReference>
<feature type="domain" description="Cell wall hydrolase SleB" evidence="2">
    <location>
        <begin position="147"/>
        <end position="256"/>
    </location>
</feature>
<name>A0ABS0N2T7_9SPHN</name>
<proteinExistence type="predicted"/>
<accession>A0ABS0N2T7</accession>
<dbReference type="Pfam" id="PF07486">
    <property type="entry name" value="Hydrolase_2"/>
    <property type="match status" value="1"/>
</dbReference>
<gene>
    <name evidence="3" type="ORF">I5L03_06500</name>
</gene>
<evidence type="ECO:0000313" key="3">
    <source>
        <dbReference type="EMBL" id="MBH5322233.1"/>
    </source>
</evidence>
<feature type="compositionally biased region" description="Basic and acidic residues" evidence="1">
    <location>
        <begin position="338"/>
        <end position="350"/>
    </location>
</feature>
<dbReference type="InterPro" id="IPR042047">
    <property type="entry name" value="SleB_dom1"/>
</dbReference>
<evidence type="ECO:0000256" key="1">
    <source>
        <dbReference type="SAM" id="MobiDB-lite"/>
    </source>
</evidence>
<evidence type="ECO:0000259" key="2">
    <source>
        <dbReference type="Pfam" id="PF07486"/>
    </source>
</evidence>
<organism evidence="3 4">
    <name type="scientific">Aurantiacibacter sediminis</name>
    <dbReference type="NCBI Taxonomy" id="2793064"/>
    <lineage>
        <taxon>Bacteria</taxon>
        <taxon>Pseudomonadati</taxon>
        <taxon>Pseudomonadota</taxon>
        <taxon>Alphaproteobacteria</taxon>
        <taxon>Sphingomonadales</taxon>
        <taxon>Erythrobacteraceae</taxon>
        <taxon>Aurantiacibacter</taxon>
    </lineage>
</organism>
<sequence>MSPAFPAQPRRDFRTKRVPAKVRAKSFAKKLGVLAFAVAVPTLAAPATLEALQSEPEEPQVELMPFETPGESFPGSAFYYLEQSPELVEMAGFAGPVEIIGDTAFVRADDGNTMPLAAPVLRIAGSDRDHVRAQQCMTQAIYYEAASESESGQRAVAQVVLNRVAHPAYPRSVCGVVYQGSERRTGCQFTFTCDGSLARQPSQSGWNRASRIAREALSGVVYARVGTATHYHTLAVSPYWAPSLETIGIIGAHIFYRWPGRAGQPDAFSARYAGAEPAPGRARAVTQDAPDPVNPGSIEQFAATPAPNTAPVAPAEAPQPAASAPAGEAQEGSGSVRPEFRNSGRWIERP</sequence>
<dbReference type="RefSeq" id="WP_197921482.1">
    <property type="nucleotide sequence ID" value="NZ_CAWPTA010000007.1"/>
</dbReference>
<reference evidence="3 4" key="1">
    <citation type="submission" date="2020-11" db="EMBL/GenBank/DDBJ databases">
        <title>Erythrobacter sediminis sp. nov., a marine bacterium from a tidal flat of Garorim Bay.</title>
        <authorList>
            <person name="Kim D."/>
            <person name="Yoo Y."/>
            <person name="Kim J.-J."/>
        </authorList>
    </citation>
    <scope>NUCLEOTIDE SEQUENCE [LARGE SCALE GENOMIC DNA]</scope>
    <source>
        <strain evidence="3 4">JGD-13</strain>
    </source>
</reference>
<dbReference type="GO" id="GO:0016787">
    <property type="term" value="F:hydrolase activity"/>
    <property type="evidence" value="ECO:0007669"/>
    <property type="project" value="UniProtKB-KW"/>
</dbReference>
<feature type="region of interest" description="Disordered" evidence="1">
    <location>
        <begin position="279"/>
        <end position="350"/>
    </location>
</feature>
<dbReference type="EMBL" id="JAEANY010000002">
    <property type="protein sequence ID" value="MBH5322233.1"/>
    <property type="molecule type" value="Genomic_DNA"/>
</dbReference>
<keyword evidence="4" id="KW-1185">Reference proteome</keyword>
<dbReference type="Proteomes" id="UP000602442">
    <property type="component" value="Unassembled WGS sequence"/>
</dbReference>
<comment type="caution">
    <text evidence="3">The sequence shown here is derived from an EMBL/GenBank/DDBJ whole genome shotgun (WGS) entry which is preliminary data.</text>
</comment>
<keyword evidence="3" id="KW-0378">Hydrolase</keyword>
<evidence type="ECO:0000313" key="4">
    <source>
        <dbReference type="Proteomes" id="UP000602442"/>
    </source>
</evidence>
<feature type="compositionally biased region" description="Low complexity" evidence="1">
    <location>
        <begin position="302"/>
        <end position="335"/>
    </location>
</feature>
<protein>
    <submittedName>
        <fullName evidence="3">Cell wall hydrolase</fullName>
    </submittedName>
</protein>
<dbReference type="Gene3D" id="1.10.10.2520">
    <property type="entry name" value="Cell wall hydrolase SleB, domain 1"/>
    <property type="match status" value="1"/>
</dbReference>